<feature type="signal peptide" evidence="1">
    <location>
        <begin position="1"/>
        <end position="24"/>
    </location>
</feature>
<dbReference type="PANTHER" id="PTHR33881">
    <property type="entry name" value="NEUROGENIC LOCUS NOTCH-LIKE PROTEIN"/>
    <property type="match status" value="1"/>
</dbReference>
<accession>A0AA35V9K0</accession>
<evidence type="ECO:0000313" key="3">
    <source>
        <dbReference type="Proteomes" id="UP001177003"/>
    </source>
</evidence>
<organism evidence="2 3">
    <name type="scientific">Lactuca saligna</name>
    <name type="common">Willowleaf lettuce</name>
    <dbReference type="NCBI Taxonomy" id="75948"/>
    <lineage>
        <taxon>Eukaryota</taxon>
        <taxon>Viridiplantae</taxon>
        <taxon>Streptophyta</taxon>
        <taxon>Embryophyta</taxon>
        <taxon>Tracheophyta</taxon>
        <taxon>Spermatophyta</taxon>
        <taxon>Magnoliopsida</taxon>
        <taxon>eudicotyledons</taxon>
        <taxon>Gunneridae</taxon>
        <taxon>Pentapetalae</taxon>
        <taxon>asterids</taxon>
        <taxon>campanulids</taxon>
        <taxon>Asterales</taxon>
        <taxon>Asteraceae</taxon>
        <taxon>Cichorioideae</taxon>
        <taxon>Cichorieae</taxon>
        <taxon>Lactucinae</taxon>
        <taxon>Lactuca</taxon>
    </lineage>
</organism>
<reference evidence="2" key="1">
    <citation type="submission" date="2023-04" db="EMBL/GenBank/DDBJ databases">
        <authorList>
            <person name="Vijverberg K."/>
            <person name="Xiong W."/>
            <person name="Schranz E."/>
        </authorList>
    </citation>
    <scope>NUCLEOTIDE SEQUENCE</scope>
</reference>
<evidence type="ECO:0000313" key="2">
    <source>
        <dbReference type="EMBL" id="CAI9267485.1"/>
    </source>
</evidence>
<keyword evidence="3" id="KW-1185">Reference proteome</keyword>
<evidence type="ECO:0000256" key="1">
    <source>
        <dbReference type="SAM" id="SignalP"/>
    </source>
</evidence>
<dbReference type="EMBL" id="OX465077">
    <property type="protein sequence ID" value="CAI9267485.1"/>
    <property type="molecule type" value="Genomic_DNA"/>
</dbReference>
<dbReference type="AlphaFoldDB" id="A0AA35V9K0"/>
<sequence>MTSNSNSCFLLLLCLSAFFSYSLQDACTNATCGEGTCVPDLLGLLFHCDCNPGWKTIQVGPMSFGACIIPNCSLDFSCGGTQPPTPPFPPPINFTSPCNLVWCGDGDCVVNSTGTGHYCQCHDRAANLFNNPEFVCMKQCYLDGDCNRLGLGPPPSPPSSVASPGPGGKNEAAYSLAKIPTILVAILTTLFLSRI</sequence>
<gene>
    <name evidence="2" type="ORF">LSALG_LOCUS7966</name>
</gene>
<keyword evidence="1" id="KW-0732">Signal</keyword>
<feature type="chain" id="PRO_5041288842" description="EGF-like domain-containing protein" evidence="1">
    <location>
        <begin position="25"/>
        <end position="195"/>
    </location>
</feature>
<dbReference type="Proteomes" id="UP001177003">
    <property type="component" value="Chromosome 1"/>
</dbReference>
<protein>
    <recommendedName>
        <fullName evidence="4">EGF-like domain-containing protein</fullName>
    </recommendedName>
</protein>
<dbReference type="PANTHER" id="PTHR33881:SF17">
    <property type="entry name" value="EGF-LIKE DOMAIN-CONTAINING PROTEIN"/>
    <property type="match status" value="1"/>
</dbReference>
<proteinExistence type="predicted"/>
<evidence type="ECO:0008006" key="4">
    <source>
        <dbReference type="Google" id="ProtNLM"/>
    </source>
</evidence>
<name>A0AA35V9K0_LACSI</name>